<dbReference type="Pfam" id="PF05137">
    <property type="entry name" value="PilN"/>
    <property type="match status" value="1"/>
</dbReference>
<evidence type="ECO:0000313" key="2">
    <source>
        <dbReference type="EMBL" id="RJG05281.1"/>
    </source>
</evidence>
<dbReference type="InterPro" id="IPR007813">
    <property type="entry name" value="PilN"/>
</dbReference>
<evidence type="ECO:0000256" key="1">
    <source>
        <dbReference type="SAM" id="Phobius"/>
    </source>
</evidence>
<feature type="transmembrane region" description="Helical" evidence="1">
    <location>
        <begin position="23"/>
        <end position="45"/>
    </location>
</feature>
<dbReference type="RefSeq" id="WP_119736844.1">
    <property type="nucleotide sequence ID" value="NZ_QYUN01000002.1"/>
</dbReference>
<dbReference type="AlphaFoldDB" id="A0A418WYN5"/>
<gene>
    <name evidence="2" type="ORF">D3870_03940</name>
</gene>
<dbReference type="PROSITE" id="PS51257">
    <property type="entry name" value="PROKAR_LIPOPROTEIN"/>
    <property type="match status" value="1"/>
</dbReference>
<proteinExistence type="predicted"/>
<comment type="caution">
    <text evidence="2">The sequence shown here is derived from an EMBL/GenBank/DDBJ whole genome shotgun (WGS) entry which is preliminary data.</text>
</comment>
<keyword evidence="1" id="KW-0472">Membrane</keyword>
<dbReference type="Proteomes" id="UP000285190">
    <property type="component" value="Unassembled WGS sequence"/>
</dbReference>
<dbReference type="EMBL" id="QYUN01000002">
    <property type="protein sequence ID" value="RJG05281.1"/>
    <property type="molecule type" value="Genomic_DNA"/>
</dbReference>
<sequence length="183" mass="20378">MKSSSIDFAPRGFRRAIVRTKPVAWALLCIGIVSCIAVGMTAWTLDQRYRAEEGRVKQLQVQLADNRARQPLPKKWTVSASQADAVNQATAQLNLPWRDVLDAIEAATPATVALLALEPDARKQVLKGLAEARSSEAMIAYIEQLKQQSYFDAVVLTRHDVNEQDTNKPLRFQFEARWTGGGE</sequence>
<keyword evidence="3" id="KW-1185">Reference proteome</keyword>
<name>A0A418WYN5_9BURK</name>
<organism evidence="2 3">
    <name type="scientific">Noviherbaspirillum cavernae</name>
    <dbReference type="NCBI Taxonomy" id="2320862"/>
    <lineage>
        <taxon>Bacteria</taxon>
        <taxon>Pseudomonadati</taxon>
        <taxon>Pseudomonadota</taxon>
        <taxon>Betaproteobacteria</taxon>
        <taxon>Burkholderiales</taxon>
        <taxon>Oxalobacteraceae</taxon>
        <taxon>Noviherbaspirillum</taxon>
    </lineage>
</organism>
<evidence type="ECO:0008006" key="4">
    <source>
        <dbReference type="Google" id="ProtNLM"/>
    </source>
</evidence>
<keyword evidence="1" id="KW-1133">Transmembrane helix</keyword>
<keyword evidence="1" id="KW-0812">Transmembrane</keyword>
<dbReference type="OrthoDB" id="8703192at2"/>
<evidence type="ECO:0000313" key="3">
    <source>
        <dbReference type="Proteomes" id="UP000285190"/>
    </source>
</evidence>
<protein>
    <recommendedName>
        <fullName evidence="4">Pilus assembly protein</fullName>
    </recommendedName>
</protein>
<reference evidence="2 3" key="1">
    <citation type="submission" date="2018-09" db="EMBL/GenBank/DDBJ databases">
        <authorList>
            <person name="Zhu H."/>
        </authorList>
    </citation>
    <scope>NUCLEOTIDE SEQUENCE [LARGE SCALE GENOMIC DNA]</scope>
    <source>
        <strain evidence="2 3">K2R10-39</strain>
    </source>
</reference>
<accession>A0A418WYN5</accession>